<evidence type="ECO:0000256" key="1">
    <source>
        <dbReference type="ARBA" id="ARBA00023015"/>
    </source>
</evidence>
<dbReference type="Pfam" id="PF14246">
    <property type="entry name" value="TetR_C_7"/>
    <property type="match status" value="1"/>
</dbReference>
<dbReference type="InterPro" id="IPR039536">
    <property type="entry name" value="TetR_C_Proteobacteria"/>
</dbReference>
<evidence type="ECO:0000256" key="4">
    <source>
        <dbReference type="PROSITE-ProRule" id="PRU00335"/>
    </source>
</evidence>
<evidence type="ECO:0000256" key="3">
    <source>
        <dbReference type="ARBA" id="ARBA00023163"/>
    </source>
</evidence>
<dbReference type="PRINTS" id="PR00455">
    <property type="entry name" value="HTHTETR"/>
</dbReference>
<evidence type="ECO:0000256" key="2">
    <source>
        <dbReference type="ARBA" id="ARBA00023125"/>
    </source>
</evidence>
<dbReference type="PANTHER" id="PTHR30055:SF146">
    <property type="entry name" value="HTH-TYPE TRANSCRIPTIONAL DUAL REGULATOR CECR"/>
    <property type="match status" value="1"/>
</dbReference>
<feature type="domain" description="HTH tetR-type" evidence="5">
    <location>
        <begin position="17"/>
        <end position="77"/>
    </location>
</feature>
<reference evidence="6 7" key="1">
    <citation type="submission" date="2017-06" db="EMBL/GenBank/DDBJ databases">
        <authorList>
            <person name="Kim H.J."/>
            <person name="Triplett B.A."/>
        </authorList>
    </citation>
    <scope>NUCLEOTIDE SEQUENCE [LARGE SCALE GENOMIC DNA]</scope>
    <source>
        <strain evidence="6">FRACA_ARgP5</strain>
    </source>
</reference>
<dbReference type="GO" id="GO:0003700">
    <property type="term" value="F:DNA-binding transcription factor activity"/>
    <property type="evidence" value="ECO:0007669"/>
    <property type="project" value="TreeGrafter"/>
</dbReference>
<dbReference type="PANTHER" id="PTHR30055">
    <property type="entry name" value="HTH-TYPE TRANSCRIPTIONAL REGULATOR RUTR"/>
    <property type="match status" value="1"/>
</dbReference>
<dbReference type="InterPro" id="IPR001647">
    <property type="entry name" value="HTH_TetR"/>
</dbReference>
<dbReference type="SUPFAM" id="SSF48498">
    <property type="entry name" value="Tetracyclin repressor-like, C-terminal domain"/>
    <property type="match status" value="1"/>
</dbReference>
<keyword evidence="7" id="KW-1185">Reference proteome</keyword>
<keyword evidence="3" id="KW-0804">Transcription</keyword>
<dbReference type="SUPFAM" id="SSF46689">
    <property type="entry name" value="Homeodomain-like"/>
    <property type="match status" value="1"/>
</dbReference>
<dbReference type="PROSITE" id="PS50977">
    <property type="entry name" value="HTH_TETR_2"/>
    <property type="match status" value="1"/>
</dbReference>
<organism evidence="6 7">
    <name type="scientific">Frankia canadensis</name>
    <dbReference type="NCBI Taxonomy" id="1836972"/>
    <lineage>
        <taxon>Bacteria</taxon>
        <taxon>Bacillati</taxon>
        <taxon>Actinomycetota</taxon>
        <taxon>Actinomycetes</taxon>
        <taxon>Frankiales</taxon>
        <taxon>Frankiaceae</taxon>
        <taxon>Frankia</taxon>
    </lineage>
</organism>
<dbReference type="Pfam" id="PF00440">
    <property type="entry name" value="TetR_N"/>
    <property type="match status" value="1"/>
</dbReference>
<dbReference type="RefSeq" id="WP_243407201.1">
    <property type="nucleotide sequence ID" value="NZ_FZMO01000037.1"/>
</dbReference>
<gene>
    <name evidence="6" type="ORF">FRACA_1310011</name>
</gene>
<feature type="DNA-binding region" description="H-T-H motif" evidence="4">
    <location>
        <begin position="40"/>
        <end position="59"/>
    </location>
</feature>
<evidence type="ECO:0000313" key="6">
    <source>
        <dbReference type="EMBL" id="SNQ46261.1"/>
    </source>
</evidence>
<accession>A0A2I2KKR0</accession>
<protein>
    <submittedName>
        <fullName evidence="6">Putative transcriptional regulator</fullName>
    </submittedName>
</protein>
<name>A0A2I2KKR0_9ACTN</name>
<dbReference type="Gene3D" id="1.10.357.10">
    <property type="entry name" value="Tetracycline Repressor, domain 2"/>
    <property type="match status" value="1"/>
</dbReference>
<evidence type="ECO:0000259" key="5">
    <source>
        <dbReference type="PROSITE" id="PS50977"/>
    </source>
</evidence>
<dbReference type="AlphaFoldDB" id="A0A2I2KKR0"/>
<sequence>MEGPTDRPRRPAPRGLPAKRQAIIDAALRLFVRHGFAAARLEDVAREAGVSRQTVYSHFGDKDSLFQAVVEAHLAMALEALDEVRADPLDAAPDPAAQLDELARRLAGIARDPRSVALRQLLRTEGSRRPELFEIWRTRVARPVFAEVGAHLTRLAHGGLLRIDDPVRASGQFIALVWGTGWQLSALRDVAGAAADGPDEAALAAARTASVALFVRGYRP</sequence>
<evidence type="ECO:0000313" key="7">
    <source>
        <dbReference type="Proteomes" id="UP000234331"/>
    </source>
</evidence>
<keyword evidence="2 4" id="KW-0238">DNA-binding</keyword>
<dbReference type="EMBL" id="FZMO01000037">
    <property type="protein sequence ID" value="SNQ46261.1"/>
    <property type="molecule type" value="Genomic_DNA"/>
</dbReference>
<dbReference type="Proteomes" id="UP000234331">
    <property type="component" value="Unassembled WGS sequence"/>
</dbReference>
<dbReference type="FunFam" id="1.10.10.60:FF:000141">
    <property type="entry name" value="TetR family transcriptional regulator"/>
    <property type="match status" value="1"/>
</dbReference>
<proteinExistence type="predicted"/>
<dbReference type="GO" id="GO:0000976">
    <property type="term" value="F:transcription cis-regulatory region binding"/>
    <property type="evidence" value="ECO:0007669"/>
    <property type="project" value="TreeGrafter"/>
</dbReference>
<keyword evidence="1" id="KW-0805">Transcription regulation</keyword>
<dbReference type="InterPro" id="IPR036271">
    <property type="entry name" value="Tet_transcr_reg_TetR-rel_C_sf"/>
</dbReference>
<dbReference type="GO" id="GO:0045892">
    <property type="term" value="P:negative regulation of DNA-templated transcription"/>
    <property type="evidence" value="ECO:0007669"/>
    <property type="project" value="UniProtKB-ARBA"/>
</dbReference>
<dbReference type="InterPro" id="IPR050109">
    <property type="entry name" value="HTH-type_TetR-like_transc_reg"/>
</dbReference>
<dbReference type="InterPro" id="IPR009057">
    <property type="entry name" value="Homeodomain-like_sf"/>
</dbReference>